<dbReference type="PANTHER" id="PTHR22550:SF14">
    <property type="entry name" value="VWFA DOMAIN-CONTAINING PROTEIN"/>
    <property type="match status" value="1"/>
</dbReference>
<keyword evidence="1" id="KW-0812">Transmembrane</keyword>
<dbReference type="SUPFAM" id="SSF53300">
    <property type="entry name" value="vWA-like"/>
    <property type="match status" value="1"/>
</dbReference>
<dbReference type="InterPro" id="IPR002035">
    <property type="entry name" value="VWF_A"/>
</dbReference>
<dbReference type="InterPro" id="IPR036465">
    <property type="entry name" value="vWFA_dom_sf"/>
</dbReference>
<gene>
    <name evidence="3" type="ORF">SAMN06265222_101804</name>
</gene>
<dbReference type="PANTHER" id="PTHR22550">
    <property type="entry name" value="SPORE GERMINATION PROTEIN"/>
    <property type="match status" value="1"/>
</dbReference>
<sequence>MSGLLSLPQFHLLRPWGLLLIPFAVGLWWWIRHRTRPGVELQGQVAPHLLRHLIIQPGKSTILTPVNVLLPVWLLGALAVAGPAWRRQPSPFADDQAQMMIVMRIADSMLTDDLPPSRLERCRVKLAELLVERGGAGTGLIAYNGSAHLVMPVTDDGDVINHMLQALDPTVMPSEGDALVAAIDLASKQLARQAVGGSVLVVTDSVTPTAIAALDSQERSGFPVQFYVPLRTDAALIASGVPIAAKTLSAPVQSVSSDDTDISHLVARADQTLVAANDSDATAWQDEGYFLVPFLLVAGLLWSRRGWSVGL</sequence>
<evidence type="ECO:0000313" key="4">
    <source>
        <dbReference type="Proteomes" id="UP001158067"/>
    </source>
</evidence>
<protein>
    <submittedName>
        <fullName evidence="3">Ca-activated chloride channel family protein</fullName>
    </submittedName>
</protein>
<keyword evidence="1" id="KW-1133">Transmembrane helix</keyword>
<organism evidence="3 4">
    <name type="scientific">Neorhodopirellula lusitana</name>
    <dbReference type="NCBI Taxonomy" id="445327"/>
    <lineage>
        <taxon>Bacteria</taxon>
        <taxon>Pseudomonadati</taxon>
        <taxon>Planctomycetota</taxon>
        <taxon>Planctomycetia</taxon>
        <taxon>Pirellulales</taxon>
        <taxon>Pirellulaceae</taxon>
        <taxon>Neorhodopirellula</taxon>
    </lineage>
</organism>
<keyword evidence="4" id="KW-1185">Reference proteome</keyword>
<dbReference type="EMBL" id="FXUG01000001">
    <property type="protein sequence ID" value="SMP42570.1"/>
    <property type="molecule type" value="Genomic_DNA"/>
</dbReference>
<evidence type="ECO:0000259" key="2">
    <source>
        <dbReference type="Pfam" id="PF13519"/>
    </source>
</evidence>
<dbReference type="Proteomes" id="UP001158067">
    <property type="component" value="Unassembled WGS sequence"/>
</dbReference>
<accession>A0ABY1PQF3</accession>
<comment type="caution">
    <text evidence="3">The sequence shown here is derived from an EMBL/GenBank/DDBJ whole genome shotgun (WGS) entry which is preliminary data.</text>
</comment>
<dbReference type="Gene3D" id="3.40.50.410">
    <property type="entry name" value="von Willebrand factor, type A domain"/>
    <property type="match status" value="1"/>
</dbReference>
<proteinExistence type="predicted"/>
<feature type="transmembrane region" description="Helical" evidence="1">
    <location>
        <begin position="12"/>
        <end position="31"/>
    </location>
</feature>
<dbReference type="RefSeq" id="WP_283430986.1">
    <property type="nucleotide sequence ID" value="NZ_FXUG01000001.1"/>
</dbReference>
<reference evidence="3 4" key="1">
    <citation type="submission" date="2017-05" db="EMBL/GenBank/DDBJ databases">
        <authorList>
            <person name="Varghese N."/>
            <person name="Submissions S."/>
        </authorList>
    </citation>
    <scope>NUCLEOTIDE SEQUENCE [LARGE SCALE GENOMIC DNA]</scope>
    <source>
        <strain evidence="3 4">DSM 25457</strain>
    </source>
</reference>
<dbReference type="InterPro" id="IPR050768">
    <property type="entry name" value="UPF0353/GerABKA_families"/>
</dbReference>
<keyword evidence="1" id="KW-0472">Membrane</keyword>
<feature type="transmembrane region" description="Helical" evidence="1">
    <location>
        <begin position="62"/>
        <end position="81"/>
    </location>
</feature>
<dbReference type="Pfam" id="PF13519">
    <property type="entry name" value="VWA_2"/>
    <property type="match status" value="1"/>
</dbReference>
<feature type="domain" description="VWFA" evidence="2">
    <location>
        <begin position="99"/>
        <end position="205"/>
    </location>
</feature>
<evidence type="ECO:0000313" key="3">
    <source>
        <dbReference type="EMBL" id="SMP42570.1"/>
    </source>
</evidence>
<name>A0ABY1PQF3_9BACT</name>
<evidence type="ECO:0000256" key="1">
    <source>
        <dbReference type="SAM" id="Phobius"/>
    </source>
</evidence>